<organism evidence="1 2">
    <name type="scientific">Trifolium medium</name>
    <dbReference type="NCBI Taxonomy" id="97028"/>
    <lineage>
        <taxon>Eukaryota</taxon>
        <taxon>Viridiplantae</taxon>
        <taxon>Streptophyta</taxon>
        <taxon>Embryophyta</taxon>
        <taxon>Tracheophyta</taxon>
        <taxon>Spermatophyta</taxon>
        <taxon>Magnoliopsida</taxon>
        <taxon>eudicotyledons</taxon>
        <taxon>Gunneridae</taxon>
        <taxon>Pentapetalae</taxon>
        <taxon>rosids</taxon>
        <taxon>fabids</taxon>
        <taxon>Fabales</taxon>
        <taxon>Fabaceae</taxon>
        <taxon>Papilionoideae</taxon>
        <taxon>50 kb inversion clade</taxon>
        <taxon>NPAAA clade</taxon>
        <taxon>Hologalegina</taxon>
        <taxon>IRL clade</taxon>
        <taxon>Trifolieae</taxon>
        <taxon>Trifolium</taxon>
    </lineage>
</organism>
<evidence type="ECO:0000313" key="1">
    <source>
        <dbReference type="EMBL" id="MCI56572.1"/>
    </source>
</evidence>
<feature type="non-terminal residue" evidence="1">
    <location>
        <position position="66"/>
    </location>
</feature>
<accession>A0A392T712</accession>
<proteinExistence type="predicted"/>
<dbReference type="EMBL" id="LXQA010514355">
    <property type="protein sequence ID" value="MCI56572.1"/>
    <property type="molecule type" value="Genomic_DNA"/>
</dbReference>
<dbReference type="Proteomes" id="UP000265520">
    <property type="component" value="Unassembled WGS sequence"/>
</dbReference>
<comment type="caution">
    <text evidence="1">The sequence shown here is derived from an EMBL/GenBank/DDBJ whole genome shotgun (WGS) entry which is preliminary data.</text>
</comment>
<protein>
    <submittedName>
        <fullName evidence="1">Uncharacterized protein</fullName>
    </submittedName>
</protein>
<dbReference type="AlphaFoldDB" id="A0A392T712"/>
<reference evidence="1 2" key="1">
    <citation type="journal article" date="2018" name="Front. Plant Sci.">
        <title>Red Clover (Trifolium pratense) and Zigzag Clover (T. medium) - A Picture of Genomic Similarities and Differences.</title>
        <authorList>
            <person name="Dluhosova J."/>
            <person name="Istvanek J."/>
            <person name="Nedelnik J."/>
            <person name="Repkova J."/>
        </authorList>
    </citation>
    <scope>NUCLEOTIDE SEQUENCE [LARGE SCALE GENOMIC DNA]</scope>
    <source>
        <strain evidence="2">cv. 10/8</strain>
        <tissue evidence="1">Leaf</tissue>
    </source>
</reference>
<name>A0A392T712_9FABA</name>
<evidence type="ECO:0000313" key="2">
    <source>
        <dbReference type="Proteomes" id="UP000265520"/>
    </source>
</evidence>
<sequence length="66" mass="7382">MLMLEFSAEIVFCFKFDPGSASGLIRAGDLQNAIAAEHERFKFNIDAVFASHLNKFGIGIYIRDDL</sequence>
<keyword evidence="2" id="KW-1185">Reference proteome</keyword>